<name>A0ABN5JHP1_FUSVA</name>
<accession>A0ABN5JHP1</accession>
<dbReference type="PANTHER" id="PTHR12526:SF630">
    <property type="entry name" value="GLYCOSYLTRANSFERASE"/>
    <property type="match status" value="1"/>
</dbReference>
<reference evidence="4" key="1">
    <citation type="journal article" date="2018" name="MSphere">
        <title>Fusobacterium Genomics Using MinION and Illumina Sequencing Enables Genome Completion and Correction.</title>
        <authorList>
            <person name="Todd S.M."/>
            <person name="Settlage R.E."/>
            <person name="Lahmers K.K."/>
            <person name="Slade D.J."/>
        </authorList>
    </citation>
    <scope>NUCLEOTIDE SEQUENCE [LARGE SCALE GENOMIC DNA]</scope>
    <source>
        <strain evidence="4">ATCC 27725</strain>
    </source>
</reference>
<evidence type="ECO:0000259" key="1">
    <source>
        <dbReference type="Pfam" id="PF00534"/>
    </source>
</evidence>
<feature type="domain" description="Glycosyltransferase subfamily 4-like N-terminal" evidence="2">
    <location>
        <begin position="13"/>
        <end position="173"/>
    </location>
</feature>
<dbReference type="GeneID" id="77468406"/>
<gene>
    <name evidence="3" type="ORF">C4N18_10420</name>
</gene>
<dbReference type="EMBL" id="CP028103">
    <property type="protein sequence ID" value="AVQ31605.1"/>
    <property type="molecule type" value="Genomic_DNA"/>
</dbReference>
<evidence type="ECO:0000259" key="2">
    <source>
        <dbReference type="Pfam" id="PF13439"/>
    </source>
</evidence>
<organism evidence="3 4">
    <name type="scientific">Fusobacterium varium ATCC 27725</name>
    <dbReference type="NCBI Taxonomy" id="469618"/>
    <lineage>
        <taxon>Bacteria</taxon>
        <taxon>Fusobacteriati</taxon>
        <taxon>Fusobacteriota</taxon>
        <taxon>Fusobacteriia</taxon>
        <taxon>Fusobacteriales</taxon>
        <taxon>Fusobacteriaceae</taxon>
        <taxon>Fusobacterium</taxon>
    </lineage>
</organism>
<dbReference type="InterPro" id="IPR001296">
    <property type="entry name" value="Glyco_trans_1"/>
</dbReference>
<dbReference type="RefSeq" id="WP_005947886.1">
    <property type="nucleotide sequence ID" value="NZ_CP028103.1"/>
</dbReference>
<dbReference type="Gene3D" id="3.40.50.2000">
    <property type="entry name" value="Glycogen Phosphorylase B"/>
    <property type="match status" value="2"/>
</dbReference>
<dbReference type="PANTHER" id="PTHR12526">
    <property type="entry name" value="GLYCOSYLTRANSFERASE"/>
    <property type="match status" value="1"/>
</dbReference>
<dbReference type="Pfam" id="PF00534">
    <property type="entry name" value="Glycos_transf_1"/>
    <property type="match status" value="1"/>
</dbReference>
<evidence type="ECO:0000313" key="3">
    <source>
        <dbReference type="EMBL" id="AVQ31605.1"/>
    </source>
</evidence>
<evidence type="ECO:0000313" key="4">
    <source>
        <dbReference type="Proteomes" id="UP000241238"/>
    </source>
</evidence>
<proteinExistence type="predicted"/>
<sequence>MKILHIITSLELGGAEKLLTELLPAQIESGHTIELMILSDINAVFKKDLEEKEVKIYTAKYNSKKSPLNILEINKRIKTGNYDIVHVHLVHAQYWTRMARLLDGNKNRKYLTTEHSTSNRRRNNKILGVIDKFIFNGYDEIVSISNATEKSLYSWIGGEKEKYAVISNGIDLDIFKGSLSIARDELELEDKDIILMMVSRFHQSKNHKGVIEALEYLPEKYKIVFVGDGTLEEDVKNYAKEKKLELRARFLGKRRDIPNLLKTADIIIQFSFFEGFGITAVEGMASGKPVIASDVPGLAEVVLGGGIVCPNDSRKLAEAVLRLEDKEIYNYTAEMCLKKSKEYSIEKSAEKYIKLYGEILERK</sequence>
<dbReference type="Pfam" id="PF13439">
    <property type="entry name" value="Glyco_transf_4"/>
    <property type="match status" value="1"/>
</dbReference>
<dbReference type="InterPro" id="IPR028098">
    <property type="entry name" value="Glyco_trans_4-like_N"/>
</dbReference>
<keyword evidence="4" id="KW-1185">Reference proteome</keyword>
<feature type="domain" description="Glycosyl transferase family 1" evidence="1">
    <location>
        <begin position="183"/>
        <end position="327"/>
    </location>
</feature>
<dbReference type="Proteomes" id="UP000241238">
    <property type="component" value="Chromosome"/>
</dbReference>
<dbReference type="SUPFAM" id="SSF53756">
    <property type="entry name" value="UDP-Glycosyltransferase/glycogen phosphorylase"/>
    <property type="match status" value="1"/>
</dbReference>
<protein>
    <submittedName>
        <fullName evidence="3">Glycosyltransferase</fullName>
    </submittedName>
</protein>